<dbReference type="EMBL" id="MU795072">
    <property type="protein sequence ID" value="KAJ3811106.1"/>
    <property type="molecule type" value="Genomic_DNA"/>
</dbReference>
<gene>
    <name evidence="1" type="ORF">F5876DRAFT_76122</name>
</gene>
<keyword evidence="2" id="KW-1185">Reference proteome</keyword>
<accession>A0ACC1U219</accession>
<evidence type="ECO:0000313" key="2">
    <source>
        <dbReference type="Proteomes" id="UP001163835"/>
    </source>
</evidence>
<organism evidence="1 2">
    <name type="scientific">Lentinula aff. lateritia</name>
    <dbReference type="NCBI Taxonomy" id="2804960"/>
    <lineage>
        <taxon>Eukaryota</taxon>
        <taxon>Fungi</taxon>
        <taxon>Dikarya</taxon>
        <taxon>Basidiomycota</taxon>
        <taxon>Agaricomycotina</taxon>
        <taxon>Agaricomycetes</taxon>
        <taxon>Agaricomycetidae</taxon>
        <taxon>Agaricales</taxon>
        <taxon>Marasmiineae</taxon>
        <taxon>Omphalotaceae</taxon>
        <taxon>Lentinula</taxon>
    </lineage>
</organism>
<comment type="caution">
    <text evidence="1">The sequence shown here is derived from an EMBL/GenBank/DDBJ whole genome shotgun (WGS) entry which is preliminary data.</text>
</comment>
<proteinExistence type="predicted"/>
<evidence type="ECO:0000313" key="1">
    <source>
        <dbReference type="EMBL" id="KAJ3811106.1"/>
    </source>
</evidence>
<dbReference type="Proteomes" id="UP001163835">
    <property type="component" value="Unassembled WGS sequence"/>
</dbReference>
<sequence>MIPVAPTSTSCIQPEPQEKPPKTLKSFALKLREIGGLAVTDFLNTHEEELPRIRYDYGFSNATSPWYSTPRTQEAAASSGATAAQQLENACREAFGRTDVLQYSVSLGEPSMRSVLHIVKNSGMRRTYTGTCKHKTEVQAREEVAQIALREGALAYILDPEPDEQLKSESEGSSNPVQMIEDCFARWRRGLKPPQWFTYDNGAALNVQLASPRMRRVYSTPENTKSNAQVVCAQIAIDCGVLDFIKFGGGQVRPSSPNPPTSDRGIAMVWSNVQEFINTLPRPFPESGFEDHPQKLEDGILQWFNKLRQDANKTRAHPLEFQFHFLQVKHAYGCVLRIEPPPSDSDPKQAQTYLVEPRFSKKAKSRVGVCIQAMSEGVGSFLRAYAPDTKTTLPGVNSLVTLEMQRVVNDTMWPALEAACREVGPGAAITTQYPKSGGIGCIIEIVVPPIPSRTSGVVLNTSSSVSYTYSVPPVYSSRNDARSSLVCEAGERMLQFIKSRGAPSSPSDDPPRPVKMPRLEKLMAAPMHSATRPQPKIETKRKQVEKRLQSHASAVSKLIKRPKDWDGETKQPNIDLAYELEPGEIVADDEATVAGPSMSSDPPLAVYSASFRYPWSQPSRTTSNLKRKRETDGPQ</sequence>
<protein>
    <submittedName>
        <fullName evidence="1">Uncharacterized protein</fullName>
    </submittedName>
</protein>
<name>A0ACC1U219_9AGAR</name>
<reference evidence="1" key="1">
    <citation type="submission" date="2022-09" db="EMBL/GenBank/DDBJ databases">
        <title>A Global Phylogenomic Analysis of the Shiitake Genus Lentinula.</title>
        <authorList>
            <consortium name="DOE Joint Genome Institute"/>
            <person name="Sierra-Patev S."/>
            <person name="Min B."/>
            <person name="Naranjo-Ortiz M."/>
            <person name="Looney B."/>
            <person name="Konkel Z."/>
            <person name="Slot J.C."/>
            <person name="Sakamoto Y."/>
            <person name="Steenwyk J.L."/>
            <person name="Rokas A."/>
            <person name="Carro J."/>
            <person name="Camarero S."/>
            <person name="Ferreira P."/>
            <person name="Molpeceres G."/>
            <person name="Ruiz-Duenas F.J."/>
            <person name="Serrano A."/>
            <person name="Henrissat B."/>
            <person name="Drula E."/>
            <person name="Hughes K.W."/>
            <person name="Mata J.L."/>
            <person name="Ishikawa N.K."/>
            <person name="Vargas-Isla R."/>
            <person name="Ushijima S."/>
            <person name="Smith C.A."/>
            <person name="Ahrendt S."/>
            <person name="Andreopoulos W."/>
            <person name="He G."/>
            <person name="Labutti K."/>
            <person name="Lipzen A."/>
            <person name="Ng V."/>
            <person name="Riley R."/>
            <person name="Sandor L."/>
            <person name="Barry K."/>
            <person name="Martinez A.T."/>
            <person name="Xiao Y."/>
            <person name="Gibbons J.G."/>
            <person name="Terashima K."/>
            <person name="Grigoriev I.V."/>
            <person name="Hibbett D.S."/>
        </authorList>
    </citation>
    <scope>NUCLEOTIDE SEQUENCE</scope>
    <source>
        <strain evidence="1">TMI1499</strain>
    </source>
</reference>